<dbReference type="RefSeq" id="WP_129019029.1">
    <property type="nucleotide sequence ID" value="NZ_SDDZ01000021.1"/>
</dbReference>
<proteinExistence type="predicted"/>
<evidence type="ECO:0000313" key="5">
    <source>
        <dbReference type="EMBL" id="RXJ43771.1"/>
    </source>
</evidence>
<dbReference type="Gene3D" id="2.60.40.10">
    <property type="entry name" value="Immunoglobulins"/>
    <property type="match status" value="7"/>
</dbReference>
<dbReference type="InterPro" id="IPR013783">
    <property type="entry name" value="Ig-like_fold"/>
</dbReference>
<dbReference type="PANTHER" id="PTHR24273">
    <property type="entry name" value="FI04643P-RELATED"/>
    <property type="match status" value="1"/>
</dbReference>
<evidence type="ECO:0000259" key="3">
    <source>
        <dbReference type="PROSITE" id="PS50825"/>
    </source>
</evidence>
<name>A0A4Q0X9X5_9FLAO</name>
<dbReference type="InterPro" id="IPR003410">
    <property type="entry name" value="HYR_dom"/>
</dbReference>
<keyword evidence="2" id="KW-0677">Repeat</keyword>
<protein>
    <submittedName>
        <fullName evidence="5">T9SS type A sorting domain-containing protein</fullName>
    </submittedName>
</protein>
<reference evidence="5 6" key="1">
    <citation type="submission" date="2019-01" db="EMBL/GenBank/DDBJ databases">
        <title>Genome sequence of the Antarctic species Gelidibacter gilvus ACAM 158(T).</title>
        <authorList>
            <person name="Bowman J.P."/>
        </authorList>
    </citation>
    <scope>NUCLEOTIDE SEQUENCE [LARGE SCALE GENOMIC DNA]</scope>
    <source>
        <strain evidence="5 6">IC158</strain>
    </source>
</reference>
<evidence type="ECO:0000256" key="1">
    <source>
        <dbReference type="ARBA" id="ARBA00022729"/>
    </source>
</evidence>
<evidence type="ECO:0000313" key="6">
    <source>
        <dbReference type="Proteomes" id="UP000289792"/>
    </source>
</evidence>
<accession>A0A4Q0X9X5</accession>
<gene>
    <name evidence="5" type="ORF">ESZ48_18680</name>
</gene>
<dbReference type="PANTHER" id="PTHR24273:SF32">
    <property type="entry name" value="HYALIN"/>
    <property type="match status" value="1"/>
</dbReference>
<keyword evidence="6" id="KW-1185">Reference proteome</keyword>
<evidence type="ECO:0000256" key="2">
    <source>
        <dbReference type="ARBA" id="ARBA00022737"/>
    </source>
</evidence>
<dbReference type="InterPro" id="IPR001322">
    <property type="entry name" value="Lamin_tail_dom"/>
</dbReference>
<feature type="non-terminal residue" evidence="5">
    <location>
        <position position="1"/>
    </location>
</feature>
<comment type="caution">
    <text evidence="5">The sequence shown here is derived from an EMBL/GenBank/DDBJ whole genome shotgun (WGS) entry which is preliminary data.</text>
</comment>
<dbReference type="EMBL" id="SDDZ01000021">
    <property type="protein sequence ID" value="RXJ43771.1"/>
    <property type="molecule type" value="Genomic_DNA"/>
</dbReference>
<keyword evidence="1" id="KW-0732">Signal</keyword>
<feature type="domain" description="HYR" evidence="3">
    <location>
        <begin position="1212"/>
        <end position="1293"/>
    </location>
</feature>
<sequence>AQVITQDISIDLDANGDASIIAAQVDNGSNDACGIASMTVVPNTFSCSNIGANTVTLTVVDNNGNSSSATATVTVNDVTVAQVITQDISIDLDANGDASIIAAQVDNGSNDACGIASMTVVPSTFDCSNIGTNTVTLTVVDNNGNSSSATATVTVNDVTAAQVITQDISIDLDANGDASIIAAQVDNGSNDACGIASMTVVPNTFDCSNIGANTVTLTVVDVNGNSSSATATVTVNDVTLAQVITQDISIDLDANGDASIIAAQVDNGSNDACGIASMTVVPNTFDCSNIGANTVTLTVVDNNGNSSSATATVTVNDVTVAQVVTQDISIDLDASGDASIIAAQVDDGSNDACGIASMTVVPNTFDCSNIGANTVTLTVVDVNGNSSSATATVTVNDVTAAQVITQDISIDLDANGDASIIAAQVDNGSNDACGIASMTVVPNTFDCSNIGANTVTLTVVDNNGNSSSATATVTVNDVTAAQVITQNTSIDLDANGNASIVPADVDNGSNDACGIASMTVTPNTFDCSNIGANTVTLTVVDLNGNSNSAMATVTVNDVIAAQVITQNISLDLDANGGASIVPADVDNGSSDACGIASMTVTPNTFDCSNVGANTVTLTVTDVNGNVSSATANVTVNDITPAIVITQNTSIDLDANGNASIVPADVDNGSNDACGIANMTVSPNTFDCSNLGMNTVTLTVTDVNGNISSATAVVSISDNTAPDIVCVPDGTRDTDPGQCTYTIQGAEFDAIFTDNCSSGVITNSINGTATLAGEVFMQGATEVTWIVDDGHGQTASCTTTITVEDNEAPIVDCINIQVLLDASGNGTITVADINNNSTDNCGIASITLSQTSFDCSDIGGDLDELIISEYSDGTGNNDCIEIYNGTGNPINLYAEGYTLRFYYNGSTSYTQVPLLGTVADREVYVVCNPFGPGAMQADQTGNFGFDGNDAIALTKAGNAIDVIGQIGVNPGTGWTVGSNSTAGTTLVRNKDVLYGNINDISGISSEWTQYAQNNTSNLGSHEIEIADLAKNVILTVTDTSGNVSTCEGNVTVIDNIAPVAMCQSVTIQLDANGVASVTASEVDNGSNDACGIASLVLDQTDFTCANLGDNTVILTVTDNNGNSSSCEATITVEDNIDPTVMTQDLTIQLDANGSASITPADIDNGSIDNCGIATQTVTPNSFDCSNVGVNTVTLTVTDTSGNVSTGIATVTVEDNVAPIAICKNITVELGINGEATITGADVDNGSSDACGIASLDVSPSVFGCADIGANTVTLTVTDNNGNVSTCSATVTVTGIVPVVTISQGPLPEFCQGAVLVLTAESDEDFGYLWTTGETTQSIEIPGNGTYGVTVTSLTNCSTEAEITITGFNAGVLVSSYTIIASEKVELKNNVIVQTGGVGVTKASGEIKIEKASHIVGLGQANKIEIKQGSSVGTAVYQPANPTIPAFVYNGYSSSSSPDVRVNNNQTLTLSGGVYNKVELEENATVLFTASNVYINELKTKKSATIEFNGCTNVFLNKEFKLDDNGVFNSNGYMVTVYINDDFEVKKGSDFTGRVHTNNHDIEVEGHNSSTTYMTGLFIGKKVEADKNVVWNADQYCDPCPIEAPINNGGSEPITDYTIIAFDEVHLHGDNIVQTGGVGVTRHKKKIKLHKDSHITEFAKASQIQVNGGSSIGTRILSPADPIIPLFVKNVYSNSSSPNATINSGQTVTLTGSVYDKVDLKEGATVIFAQSNVFINELKTRKYATIKFSGCTNVFIKKEFKLDDYGVINPETDGHKVVFHVDDDVEIDKGSVVVASIYAYNDEIKVDGSSSDPVSMKGLFIAKKVHAHEDVLWNKDTSGSPCPVITPTAQAPVAPEVGNRSIELISVKAWPNPSDTVFNLRLITENQVDVVSILVFDSNNKLVHSSTFRPEAVYQFGNELESGVYIVKVSQAGSNAYTRVIKF</sequence>
<feature type="domain" description="HYR" evidence="3">
    <location>
        <begin position="716"/>
        <end position="804"/>
    </location>
</feature>
<evidence type="ECO:0000259" key="4">
    <source>
        <dbReference type="PROSITE" id="PS51841"/>
    </source>
</evidence>
<dbReference type="Proteomes" id="UP000289792">
    <property type="component" value="Unassembled WGS sequence"/>
</dbReference>
<dbReference type="PROSITE" id="PS51841">
    <property type="entry name" value="LTD"/>
    <property type="match status" value="1"/>
</dbReference>
<dbReference type="PROSITE" id="PS50825">
    <property type="entry name" value="HYR"/>
    <property type="match status" value="3"/>
</dbReference>
<dbReference type="NCBIfam" id="TIGR04183">
    <property type="entry name" value="Por_Secre_tail"/>
    <property type="match status" value="1"/>
</dbReference>
<feature type="domain" description="HYR" evidence="3">
    <location>
        <begin position="1052"/>
        <end position="1133"/>
    </location>
</feature>
<feature type="domain" description="LTD" evidence="4">
    <location>
        <begin position="848"/>
        <end position="966"/>
    </location>
</feature>
<organism evidence="5 6">
    <name type="scientific">Gelidibacter gilvus</name>
    <dbReference type="NCBI Taxonomy" id="59602"/>
    <lineage>
        <taxon>Bacteria</taxon>
        <taxon>Pseudomonadati</taxon>
        <taxon>Bacteroidota</taxon>
        <taxon>Flavobacteriia</taxon>
        <taxon>Flavobacteriales</taxon>
        <taxon>Flavobacteriaceae</taxon>
        <taxon>Gelidibacter</taxon>
    </lineage>
</organism>
<dbReference type="InterPro" id="IPR026444">
    <property type="entry name" value="Secre_tail"/>
</dbReference>
<dbReference type="OrthoDB" id="9805017at2"/>